<evidence type="ECO:0000313" key="4">
    <source>
        <dbReference type="EMBL" id="AUM13392.1"/>
    </source>
</evidence>
<dbReference type="Gene3D" id="3.40.50.300">
    <property type="entry name" value="P-loop containing nucleotide triphosphate hydrolases"/>
    <property type="match status" value="1"/>
</dbReference>
<evidence type="ECO:0000313" key="5">
    <source>
        <dbReference type="Proteomes" id="UP000235116"/>
    </source>
</evidence>
<dbReference type="OrthoDB" id="9814769at2"/>
<proteinExistence type="predicted"/>
<dbReference type="InterPro" id="IPR057224">
    <property type="entry name" value="DUF7902"/>
</dbReference>
<dbReference type="Pfam" id="PF00004">
    <property type="entry name" value="AAA"/>
    <property type="match status" value="1"/>
</dbReference>
<dbReference type="InterPro" id="IPR027417">
    <property type="entry name" value="P-loop_NTPase"/>
</dbReference>
<evidence type="ECO:0000259" key="2">
    <source>
        <dbReference type="Pfam" id="PF12458"/>
    </source>
</evidence>
<dbReference type="GO" id="GO:0005524">
    <property type="term" value="F:ATP binding"/>
    <property type="evidence" value="ECO:0007669"/>
    <property type="project" value="InterPro"/>
</dbReference>
<name>A0A2K9LM80_9GAMM</name>
<feature type="domain" description="DUF3686" evidence="2">
    <location>
        <begin position="34"/>
        <end position="480"/>
    </location>
</feature>
<protein>
    <submittedName>
        <fullName evidence="4">DNA repair protein</fullName>
    </submittedName>
</protein>
<gene>
    <name evidence="4" type="ORF">Kalk_13605</name>
</gene>
<dbReference type="KEGG" id="kak:Kalk_13605"/>
<keyword evidence="5" id="KW-1185">Reference proteome</keyword>
<dbReference type="Gene3D" id="1.20.58.60">
    <property type="match status" value="1"/>
</dbReference>
<feature type="domain" description="DUF7902" evidence="3">
    <location>
        <begin position="601"/>
        <end position="684"/>
    </location>
</feature>
<dbReference type="GO" id="GO:0016887">
    <property type="term" value="F:ATP hydrolysis activity"/>
    <property type="evidence" value="ECO:0007669"/>
    <property type="project" value="InterPro"/>
</dbReference>
<sequence length="1759" mass="199361">MSQTASEQQVESAVSQGSAYEVIRNRLIDQGSQLEALATQINQQRMDEFGSTELNVIGRTRVRTENNCVARDIVRAGDYLLFGYNVFIGLKQTTSVEDVFSLYRLVEGDGSLDMEPVATESTFLGDARFVSDFNELYTYYKNTFLTQLRVKDGRLLAAFQIGERDTDIRVFRWSVSADGKTIEYIDNRGERDIELPPAWDFEWQEVSRELMVDGRHPHINVLDTIFVDTIHGDLTIKVENNTRSGQGIYSEPVEDVNQSLDDADFYFAEIGQLILLRIKPYQEEAWRHLVFNRLNNSVVRIDAIGDSCQQLPEDHGIVFPGGYYLQTGDYKTFDEPLYGLRFRRVIRSPNGEDVLYVYYQAEQGVVALYPYNMIEKSLRNPVYGHGYGLFEDGRMVVFSADDEPTRVHPMQIWQSPFFSDVHASQAQQSQSFFGRIGNAELVRGISDLFSVVQLIRNPEAASAHYLELCKYASRLFDQYHWLSDKSLTDVHGVLKSIIESGELVLDEYEKVQSIRKSSQQALLQAEQSVADLIKQLQPDGWTVPQPYMTAMMDIRKLRGHLLTILEYRYIDQVRIHELDGKLMNKQGFIAERTIEFLAQDDSLDPFYDDLKRLEKSVQATQVKSELMPLQEKLESLSEGLDALTETVSGITSAEATTRTAIIERISSLFAHLNQARARTQNKLKGLGYNEALAQFSAQFKLLSQSLTSGLSMATSPDRCDEQLAKLMNQLQELESQFGEYDEFLTDILEKREEIFESFEAHKQGLLDEQQRRAQTLYDAAKRIVDGVRKRSQKFKSEEELNTFFSSDPLLNKLKQLSEQLRQLDDAVKADDVDAQLKGVKDQAVRSLRDKSDIFEDDGRVIKLGPRHRFSVNTQELDLTLLPRGEGLHFHLSGTDFYEQCEEPGLVGTKPYWAMAMPSESEQVCRAEYLVYSVLMAAERNSAGFSMAELMQIRNDRERLVEVLRGYAEPRYKEGYERGIHDHDAALVLESLLPQYELAELLRFDPLARGWATLFWAESQKQTELKSWTLRAQSAVQMSTLFASDSAFSELLAEVAEQLSSFLDANRCETGENFAQRSARYLILELARPVPEFVATRASQTLMENLQRALDNANAHSVFEENLRALQQEPGKGWRYIEGWLNAWLQQQADQSLLPYVPEAVARILVGSRLPWKSRELNLALGIDGLLSSHNRIDNGVLNLRLDEFLLRLEHHQAEVVPAYQRYLALRHDCVEQEKSRLRLDQFKARPLSSFVRNKLINQSYLPLIGDNLAKQMGTVGDKKRSDLMGLLMMISPPGYGKTTLMEYVANRLGLIFMKINCPSLGHDVDSLDPQQAPNATARQELEKLNLGLEMGNNVMLYLDDIQHTNPEFLQKFISLCDGTRRIEGVWKGQTKTYDMRGKKFCVVMAGNPYTESGELFKIPDMLANRADIYNLGDVLSGTEEVFALSYIENSMTSNAVLAPLASRDLADFYLFVDMAKGRAVNESDFKHPYSAAESREIVETLRKLFQVQKVVLKVNQQYIESAAQDERFRTEPAFKLQGSYRNMNKLAEKVTPVMTDGELESLLSDHYLGEAQLLTTGTEANLLKLKELRGVLNAEEVARWEQIKQEFRRLKQIGGDDADVGVRVVSQLNAMAQGIEKAAAALIDQRSADSKQAANNDAAALHQSLQSIAEAMGKMNYQVEVVNQPVPGLDLLLKGMADALEGSIFPLVKAMDGKIDLDLKTHNKMGAILDQLRGLEASMLRLKHTTRASSGERQVPKLD</sequence>
<evidence type="ECO:0000259" key="1">
    <source>
        <dbReference type="Pfam" id="PF00004"/>
    </source>
</evidence>
<evidence type="ECO:0000259" key="3">
    <source>
        <dbReference type="Pfam" id="PF25472"/>
    </source>
</evidence>
<dbReference type="SUPFAM" id="SSF52540">
    <property type="entry name" value="P-loop containing nucleoside triphosphate hydrolases"/>
    <property type="match status" value="1"/>
</dbReference>
<dbReference type="Proteomes" id="UP000235116">
    <property type="component" value="Chromosome"/>
</dbReference>
<dbReference type="InterPro" id="IPR020958">
    <property type="entry name" value="DUF3686"/>
</dbReference>
<dbReference type="Pfam" id="PF12458">
    <property type="entry name" value="DUF3686"/>
    <property type="match status" value="1"/>
</dbReference>
<accession>A0A2K9LM80</accession>
<dbReference type="InterPro" id="IPR003959">
    <property type="entry name" value="ATPase_AAA_core"/>
</dbReference>
<dbReference type="Pfam" id="PF25472">
    <property type="entry name" value="DUF7902"/>
    <property type="match status" value="1"/>
</dbReference>
<feature type="domain" description="ATPase AAA-type core" evidence="1">
    <location>
        <begin position="1288"/>
        <end position="1366"/>
    </location>
</feature>
<dbReference type="RefSeq" id="WP_101894770.1">
    <property type="nucleotide sequence ID" value="NZ_CP022684.1"/>
</dbReference>
<dbReference type="EMBL" id="CP022684">
    <property type="protein sequence ID" value="AUM13392.1"/>
    <property type="molecule type" value="Genomic_DNA"/>
</dbReference>
<organism evidence="4 5">
    <name type="scientific">Ketobacter alkanivorans</name>
    <dbReference type="NCBI Taxonomy" id="1917421"/>
    <lineage>
        <taxon>Bacteria</taxon>
        <taxon>Pseudomonadati</taxon>
        <taxon>Pseudomonadota</taxon>
        <taxon>Gammaproteobacteria</taxon>
        <taxon>Pseudomonadales</taxon>
        <taxon>Ketobacteraceae</taxon>
        <taxon>Ketobacter</taxon>
    </lineage>
</organism>
<reference evidence="5" key="1">
    <citation type="submission" date="2017-08" db="EMBL/GenBank/DDBJ databases">
        <title>Direct submision.</title>
        <authorList>
            <person name="Kim S.-J."/>
            <person name="Rhee S.-K."/>
        </authorList>
    </citation>
    <scope>NUCLEOTIDE SEQUENCE [LARGE SCALE GENOMIC DNA]</scope>
    <source>
        <strain evidence="5">GI5</strain>
    </source>
</reference>